<evidence type="ECO:0000313" key="7">
    <source>
        <dbReference type="Proteomes" id="UP001149400"/>
    </source>
</evidence>
<keyword evidence="2 4" id="KW-0805">Transcription regulation</keyword>
<dbReference type="NCBIfam" id="NF006534">
    <property type="entry name" value="PRK09014.1"/>
    <property type="match status" value="1"/>
</dbReference>
<dbReference type="SMART" id="SM00738">
    <property type="entry name" value="NGN"/>
    <property type="match status" value="1"/>
</dbReference>
<dbReference type="Gene3D" id="3.30.70.940">
    <property type="entry name" value="NusG, N-terminal domain"/>
    <property type="match status" value="1"/>
</dbReference>
<dbReference type="PANTHER" id="PTHR30265">
    <property type="entry name" value="RHO-INTERACTING TRANSCRIPTION TERMINATION FACTOR NUSG"/>
    <property type="match status" value="1"/>
</dbReference>
<evidence type="ECO:0000259" key="5">
    <source>
        <dbReference type="SMART" id="SM00738"/>
    </source>
</evidence>
<dbReference type="HAMAP" id="MF_00951">
    <property type="entry name" value="RfaH"/>
    <property type="match status" value="1"/>
</dbReference>
<evidence type="ECO:0000256" key="2">
    <source>
        <dbReference type="ARBA" id="ARBA00023015"/>
    </source>
</evidence>
<comment type="caution">
    <text evidence="6">The sequence shown here is derived from an EMBL/GenBank/DDBJ whole genome shotgun (WGS) entry which is preliminary data.</text>
</comment>
<dbReference type="CDD" id="cd09892">
    <property type="entry name" value="NGN_SP_RfaH"/>
    <property type="match status" value="1"/>
</dbReference>
<dbReference type="RefSeq" id="WP_274163308.1">
    <property type="nucleotide sequence ID" value="NZ_JAJUBC010000004.1"/>
</dbReference>
<keyword evidence="7" id="KW-1185">Reference proteome</keyword>
<dbReference type="InterPro" id="IPR036735">
    <property type="entry name" value="NGN_dom_sf"/>
</dbReference>
<proteinExistence type="inferred from homology"/>
<sequence>MNSWYLLYCKRSEQQRAEQHLKRQGIDCYYPQVTVEKIRRGKRTPQLEPLFPNYVFASFDPEKIAYTTVRSTRGVVDFVRHGAVPCTVPFDLILSLMAHEDSDEQREQLNDMLKPGDQIEVLGGQFEGSDAIYKEADGEMRSILLIKLLNRQVEVTTENSVLRKK</sequence>
<organism evidence="6 7">
    <name type="scientific">Enterovibrio gelatinilyticus</name>
    <dbReference type="NCBI Taxonomy" id="2899819"/>
    <lineage>
        <taxon>Bacteria</taxon>
        <taxon>Pseudomonadati</taxon>
        <taxon>Pseudomonadota</taxon>
        <taxon>Gammaproteobacteria</taxon>
        <taxon>Vibrionales</taxon>
        <taxon>Vibrionaceae</taxon>
        <taxon>Enterovibrio</taxon>
    </lineage>
</organism>
<dbReference type="Proteomes" id="UP001149400">
    <property type="component" value="Unassembled WGS sequence"/>
</dbReference>
<dbReference type="PANTHER" id="PTHR30265:SF7">
    <property type="entry name" value="TRANSCRIPTION ANTITERMINATION PROTEIN RFAH"/>
    <property type="match status" value="1"/>
</dbReference>
<feature type="domain" description="NusG-like N-terminal" evidence="5">
    <location>
        <begin position="1"/>
        <end position="100"/>
    </location>
</feature>
<keyword evidence="1 4" id="KW-0889">Transcription antitermination</keyword>
<accession>A0ABT5QWJ8</accession>
<evidence type="ECO:0000256" key="3">
    <source>
        <dbReference type="ARBA" id="ARBA00023163"/>
    </source>
</evidence>
<dbReference type="InterPro" id="IPR006645">
    <property type="entry name" value="NGN-like_dom"/>
</dbReference>
<evidence type="ECO:0000256" key="4">
    <source>
        <dbReference type="HAMAP-Rule" id="MF_00951"/>
    </source>
</evidence>
<dbReference type="Pfam" id="PF02357">
    <property type="entry name" value="NusG"/>
    <property type="match status" value="1"/>
</dbReference>
<keyword evidence="4" id="KW-0238">DNA-binding</keyword>
<dbReference type="InterPro" id="IPR043425">
    <property type="entry name" value="NusG-like"/>
</dbReference>
<evidence type="ECO:0000313" key="6">
    <source>
        <dbReference type="EMBL" id="MDD1792391.1"/>
    </source>
</evidence>
<dbReference type="NCBIfam" id="TIGR01955">
    <property type="entry name" value="RfaH"/>
    <property type="match status" value="1"/>
</dbReference>
<dbReference type="SUPFAM" id="SSF82679">
    <property type="entry name" value="N-utilization substance G protein NusG, N-terminal domain"/>
    <property type="match status" value="1"/>
</dbReference>
<gene>
    <name evidence="4 6" type="primary">rfaH</name>
    <name evidence="6" type="ORF">LRP50_04530</name>
</gene>
<evidence type="ECO:0000256" key="1">
    <source>
        <dbReference type="ARBA" id="ARBA00022814"/>
    </source>
</evidence>
<comment type="subunit">
    <text evidence="4">Interacts with both the nontemplate DNA and the RNA polymerase (RNAP).</text>
</comment>
<comment type="similarity">
    <text evidence="4">Belongs to the RfaH family.</text>
</comment>
<name>A0ABT5QWJ8_9GAMM</name>
<dbReference type="EMBL" id="JAJUBC010000004">
    <property type="protein sequence ID" value="MDD1792391.1"/>
    <property type="molecule type" value="Genomic_DNA"/>
</dbReference>
<dbReference type="InterPro" id="IPR010215">
    <property type="entry name" value="Transcription_antiterm_RfaH"/>
</dbReference>
<protein>
    <recommendedName>
        <fullName evidence="4">Transcription antitermination protein RfaH</fullName>
    </recommendedName>
</protein>
<comment type="function">
    <text evidence="4">Enhances distal genes transcription elongation in a specialized subset of operons that encode extracytoplasmic components.</text>
</comment>
<reference evidence="6" key="1">
    <citation type="submission" date="2021-12" db="EMBL/GenBank/DDBJ databases">
        <title>Enterovibrio ZSDZ35 sp. nov. and Enterovibrio ZSDZ42 sp. nov., isolated from coastal seawater in Qingdao.</title>
        <authorList>
            <person name="Zhang P."/>
        </authorList>
    </citation>
    <scope>NUCLEOTIDE SEQUENCE</scope>
    <source>
        <strain evidence="6">ZSDZ42</strain>
    </source>
</reference>
<keyword evidence="3 4" id="KW-0804">Transcription</keyword>